<feature type="domain" description="Big-1" evidence="4">
    <location>
        <begin position="683"/>
        <end position="776"/>
    </location>
</feature>
<dbReference type="InterPro" id="IPR003535">
    <property type="entry name" value="Intimin/invasin_bac"/>
</dbReference>
<reference evidence="6" key="1">
    <citation type="submission" date="2017-01" db="EMBL/GenBank/DDBJ databases">
        <title>Genome sequence of Rouxiella sp. ERMR1:05.</title>
        <authorList>
            <person name="Kumar R."/>
            <person name="Singh D."/>
            <person name="Kumar S."/>
        </authorList>
    </citation>
    <scope>NUCLEOTIDE SEQUENCE [LARGE SCALE GENOMIC DNA]</scope>
    <source>
        <strain evidence="6">ERMR1:05</strain>
    </source>
</reference>
<gene>
    <name evidence="5" type="ORF">BV494_06810</name>
</gene>
<dbReference type="InterPro" id="IPR024519">
    <property type="entry name" value="IAT_beta"/>
</dbReference>
<evidence type="ECO:0000256" key="1">
    <source>
        <dbReference type="ARBA" id="ARBA00010116"/>
    </source>
</evidence>
<evidence type="ECO:0000256" key="3">
    <source>
        <dbReference type="ARBA" id="ARBA00074571"/>
    </source>
</evidence>
<feature type="domain" description="Big-1" evidence="4">
    <location>
        <begin position="584"/>
        <end position="677"/>
    </location>
</feature>
<dbReference type="GO" id="GO:0007155">
    <property type="term" value="P:cell adhesion"/>
    <property type="evidence" value="ECO:0007669"/>
    <property type="project" value="InterPro"/>
</dbReference>
<dbReference type="AlphaFoldDB" id="A0A2L1UNZ8"/>
<dbReference type="KEGG" id="rox:BV494_06810"/>
<dbReference type="Gene3D" id="2.40.160.160">
    <property type="entry name" value="Inverse autotransporter, beta-domain"/>
    <property type="match status" value="1"/>
</dbReference>
<organism evidence="5 6">
    <name type="scientific">Rahnella sikkimica</name>
    <dbReference type="NCBI Taxonomy" id="1805933"/>
    <lineage>
        <taxon>Bacteria</taxon>
        <taxon>Pseudomonadati</taxon>
        <taxon>Pseudomonadota</taxon>
        <taxon>Gammaproteobacteria</taxon>
        <taxon>Enterobacterales</taxon>
        <taxon>Yersiniaceae</taxon>
        <taxon>Rahnella</taxon>
    </lineage>
</organism>
<dbReference type="RefSeq" id="WP_192938093.1">
    <property type="nucleotide sequence ID" value="NZ_CP019062.1"/>
</dbReference>
<dbReference type="InterPro" id="IPR008964">
    <property type="entry name" value="Invasin/intimin_cell_adhesion"/>
</dbReference>
<evidence type="ECO:0000313" key="6">
    <source>
        <dbReference type="Proteomes" id="UP000239197"/>
    </source>
</evidence>
<evidence type="ECO:0000259" key="4">
    <source>
        <dbReference type="PROSITE" id="PS51127"/>
    </source>
</evidence>
<dbReference type="InterPro" id="IPR038177">
    <property type="entry name" value="IAT_beta_sf"/>
</dbReference>
<sequence>MSTITALSQGLSTNTSGGVVNQGISEASGYASSAASQWLSQFGTARINLNIDNDGNWDDSSFDFLAPLYDNKKSVLFTQVGLRAPDGRTTGNLGMGIRTFDVKDWMFGGNVFLDDDFTGKNRRVGIGAEAWTNYLKLATNTYFGTTDWHSSRDFDDYNEKPADGYDVRAEGYLPAYPQLGAKVMYEQYYGDDVALFDKDHLQNNPSAITLGVNYTPVSLVTVGVDYKRGQDSMDETTFSLNFRYTLGQSLASQLSGDDVALSRSLAGSRYDLVDRNNEIVLQYKKKETSAALADLTLTSVINNSPADGATTNTLTTHAITSDGKSAAGAAIVWSVTGGAKLSATNAVTDKNGDASVNITDISAEQVNVTATSGSITRSTASSFAQYLASLNLKVIKNNSQANGTEQNTGQVTVTDASGKVLQGIALTWQVDNNAVIVASDKTTDSQGQATVQFTNSNAGPVKLMVTAEGKTESVDSSFVSQNVSTIGVSMIVNNSLADGTTANVAQAKVTDASGKAMPNVSVTWALSGGSALVASANPVITDGNGVAKLNLTDTSPDQAITVTGSVGGVSGNTTATFTAVPVDKVSVSMITNSSPADGTTANVAQAKVTDASGKAMPNVSVTWALSGGSALVASANPVITDGNGVAKLNLTDTSPDQAITVTGSVGGVSGNTTATFTAVPVDKVSVSMITNSSPADGTTANVVQAKVTDASGKAMPNVSVTWALSGGSALVASANPVITDGNGVAKLNLTDTSPDKTLTVVATAGQKSGQTTASFIAPKVASISYTSAGVGSKTDPGIITVRVVDINGKPVSGAGLTWDNSPNPMLYCAAGDGVSDANGEAQKSCYASGGSIEGEKLVVTVNQAYIQDPNSPVTITIFRDYAPH</sequence>
<dbReference type="Pfam" id="PF11924">
    <property type="entry name" value="IAT_beta"/>
    <property type="match status" value="1"/>
</dbReference>
<dbReference type="PANTHER" id="PTHR39576">
    <property type="entry name" value="ATTACHING AND EFFACING PROTEIN HOMOLOG-RELATED-RELATED"/>
    <property type="match status" value="1"/>
</dbReference>
<dbReference type="SMART" id="SM00634">
    <property type="entry name" value="BID_1"/>
    <property type="match status" value="5"/>
</dbReference>
<dbReference type="Pfam" id="PF02369">
    <property type="entry name" value="Big_1"/>
    <property type="match status" value="5"/>
</dbReference>
<evidence type="ECO:0000313" key="5">
    <source>
        <dbReference type="EMBL" id="AVF34657.1"/>
    </source>
</evidence>
<dbReference type="SUPFAM" id="SSF49373">
    <property type="entry name" value="Invasin/intimin cell-adhesion fragments"/>
    <property type="match status" value="6"/>
</dbReference>
<dbReference type="InterPro" id="IPR013783">
    <property type="entry name" value="Ig-like_fold"/>
</dbReference>
<keyword evidence="6" id="KW-1185">Reference proteome</keyword>
<dbReference type="PROSITE" id="PS51127">
    <property type="entry name" value="BIG1"/>
    <property type="match status" value="4"/>
</dbReference>
<dbReference type="PRINTS" id="PR01369">
    <property type="entry name" value="INTIMIN"/>
</dbReference>
<comment type="similarity">
    <text evidence="1">Belongs to the intimin/invasin family.</text>
</comment>
<comment type="function">
    <text evidence="2">Invasin is a protein that allows enteric bacteria to penetrate cultured mammalian cells. The entry of invasin in the cell is mediated by binding several beta-1 chain integrins.</text>
</comment>
<dbReference type="FunFam" id="2.40.160.160:FF:000001">
    <property type="entry name" value="Intimin-like inverse autotransporter SinH"/>
    <property type="match status" value="1"/>
</dbReference>
<name>A0A2L1UNZ8_9GAMM</name>
<dbReference type="InterPro" id="IPR051715">
    <property type="entry name" value="Intimin-Invasin_domain"/>
</dbReference>
<dbReference type="GO" id="GO:0009279">
    <property type="term" value="C:cell outer membrane"/>
    <property type="evidence" value="ECO:0007669"/>
    <property type="project" value="TreeGrafter"/>
</dbReference>
<feature type="domain" description="Big-1" evidence="4">
    <location>
        <begin position="389"/>
        <end position="482"/>
    </location>
</feature>
<dbReference type="PANTHER" id="PTHR39576:SF2">
    <property type="entry name" value="ATTACHING AND EFFACING PROTEIN HOMOLOG-RELATED"/>
    <property type="match status" value="1"/>
</dbReference>
<protein>
    <recommendedName>
        <fullName evidence="3">Invasin</fullName>
    </recommendedName>
</protein>
<dbReference type="Proteomes" id="UP000239197">
    <property type="component" value="Chromosome"/>
</dbReference>
<proteinExistence type="inferred from homology"/>
<evidence type="ECO:0000256" key="2">
    <source>
        <dbReference type="ARBA" id="ARBA00057597"/>
    </source>
</evidence>
<dbReference type="Gene3D" id="2.60.40.10">
    <property type="entry name" value="Immunoglobulins"/>
    <property type="match status" value="5"/>
</dbReference>
<dbReference type="EMBL" id="CP019062">
    <property type="protein sequence ID" value="AVF34657.1"/>
    <property type="molecule type" value="Genomic_DNA"/>
</dbReference>
<accession>A0A2L1UNZ8</accession>
<feature type="domain" description="Big-1" evidence="4">
    <location>
        <begin position="485"/>
        <end position="578"/>
    </location>
</feature>
<dbReference type="InterPro" id="IPR003344">
    <property type="entry name" value="Big_1_dom"/>
</dbReference>